<keyword evidence="2" id="KW-1185">Reference proteome</keyword>
<comment type="caution">
    <text evidence="1">The sequence shown here is derived from an EMBL/GenBank/DDBJ whole genome shotgun (WGS) entry which is preliminary data.</text>
</comment>
<accession>A0A8H6B4A8</accession>
<gene>
    <name evidence="1" type="ORF">Bfra_000904</name>
</gene>
<evidence type="ECO:0000313" key="2">
    <source>
        <dbReference type="Proteomes" id="UP000531561"/>
    </source>
</evidence>
<name>A0A8H6B4A8_9HELO</name>
<dbReference type="RefSeq" id="XP_037197681.1">
    <property type="nucleotide sequence ID" value="XM_037331348.1"/>
</dbReference>
<dbReference type="EMBL" id="JABFCT010000002">
    <property type="protein sequence ID" value="KAF5878737.1"/>
    <property type="molecule type" value="Genomic_DNA"/>
</dbReference>
<dbReference type="GeneID" id="59255040"/>
<organism evidence="1 2">
    <name type="scientific">Botrytis fragariae</name>
    <dbReference type="NCBI Taxonomy" id="1964551"/>
    <lineage>
        <taxon>Eukaryota</taxon>
        <taxon>Fungi</taxon>
        <taxon>Dikarya</taxon>
        <taxon>Ascomycota</taxon>
        <taxon>Pezizomycotina</taxon>
        <taxon>Leotiomycetes</taxon>
        <taxon>Helotiales</taxon>
        <taxon>Sclerotiniaceae</taxon>
        <taxon>Botrytis</taxon>
    </lineage>
</organism>
<dbReference type="Proteomes" id="UP000531561">
    <property type="component" value="Unassembled WGS sequence"/>
</dbReference>
<proteinExistence type="predicted"/>
<evidence type="ECO:0000313" key="1">
    <source>
        <dbReference type="EMBL" id="KAF5878737.1"/>
    </source>
</evidence>
<protein>
    <submittedName>
        <fullName evidence="1">Uncharacterized protein</fullName>
    </submittedName>
</protein>
<reference evidence="1 2" key="1">
    <citation type="journal article" date="2020" name="Phytopathology">
        <title>A high-quality genome resource of Botrytis fragariae, a new and rapidly spreading fungal pathogen causing strawberry gray mold in the U.S.A.</title>
        <authorList>
            <person name="Wu Y."/>
            <person name="Saski C.A."/>
            <person name="Schnabel G."/>
            <person name="Xiao S."/>
            <person name="Hu M."/>
        </authorList>
    </citation>
    <scope>NUCLEOTIDE SEQUENCE [LARGE SCALE GENOMIC DNA]</scope>
    <source>
        <strain evidence="1 2">BVB16</strain>
    </source>
</reference>
<dbReference type="AlphaFoldDB" id="A0A8H6B4A8"/>
<sequence length="101" mass="11324">MKSHLCPLHPPIPPSTPYNPTTLFPDGISPHLQRLPCYPEDLHSKSGLIFPCTDIMVLSCASLPRPVYAYYFSTKYILMHASIMSSPTPRHRYVSEGRVPG</sequence>